<dbReference type="EMBL" id="AB855771">
    <property type="protein sequence ID" value="BAP25581.1"/>
    <property type="molecule type" value="Genomic_DNA"/>
</dbReference>
<dbReference type="RefSeq" id="WP_032072334.1">
    <property type="nucleotide sequence ID" value="NC_025146.1"/>
</dbReference>
<geneLocation type="plasmid" evidence="1">
    <name>pCB111</name>
</geneLocation>
<dbReference type="AlphaFoldDB" id="A0A077K056"/>
<protein>
    <submittedName>
        <fullName evidence="1">Uncharacterized protein</fullName>
    </submittedName>
</protein>
<proteinExistence type="predicted"/>
<organism evidence="1">
    <name type="scientific">Clostridium botulinum</name>
    <dbReference type="NCBI Taxonomy" id="1491"/>
    <lineage>
        <taxon>Bacteria</taxon>
        <taxon>Bacillati</taxon>
        <taxon>Bacillota</taxon>
        <taxon>Clostridia</taxon>
        <taxon>Eubacteriales</taxon>
        <taxon>Clostridiaceae</taxon>
        <taxon>Clostridium</taxon>
    </lineage>
</organism>
<evidence type="ECO:0000313" key="1">
    <source>
        <dbReference type="EMBL" id="BAP25581.1"/>
    </source>
</evidence>
<reference evidence="1" key="1">
    <citation type="submission" date="2013-09" db="EMBL/GenBank/DDBJ databases">
        <title>Analysis of type B2 neurotoxin-encoding plasmid in Clostridium botulinum.</title>
        <authorList>
            <person name="Hosomi K."/>
            <person name="Sakaguchi Y."/>
            <person name="Gotoh K."/>
            <person name="Nakamura K."/>
            <person name="Kohda T."/>
            <person name="Mukamoto M."/>
            <person name="Iida T."/>
            <person name="Kozaki S."/>
        </authorList>
    </citation>
    <scope>NUCLEOTIDE SEQUENCE</scope>
    <source>
        <strain evidence="1">111</strain>
        <plasmid evidence="1">pCB111</plasmid>
    </source>
</reference>
<accession>A0A077K056</accession>
<keyword evidence="1" id="KW-0614">Plasmid</keyword>
<sequence>MGKIISLKDYEDKENKNHKKDKNISKYSLALKKATKEEFLLTIE</sequence>
<name>A0A077K056_CLOBO</name>